<feature type="signal peptide" evidence="1">
    <location>
        <begin position="1"/>
        <end position="27"/>
    </location>
</feature>
<proteinExistence type="predicted"/>
<comment type="caution">
    <text evidence="2">The sequence shown here is derived from an EMBL/GenBank/DDBJ whole genome shotgun (WGS) entry which is preliminary data.</text>
</comment>
<gene>
    <name evidence="2" type="ORF">ACFFGN_17505</name>
</gene>
<evidence type="ECO:0000313" key="2">
    <source>
        <dbReference type="EMBL" id="MFC0625878.1"/>
    </source>
</evidence>
<evidence type="ECO:0000256" key="1">
    <source>
        <dbReference type="SAM" id="SignalP"/>
    </source>
</evidence>
<dbReference type="Proteomes" id="UP001589890">
    <property type="component" value="Unassembled WGS sequence"/>
</dbReference>
<feature type="chain" id="PRO_5045140600" evidence="1">
    <location>
        <begin position="28"/>
        <end position="305"/>
    </location>
</feature>
<accession>A0ABV6QP03</accession>
<sequence>MRFSRKTAMVAVAACVAMTPLNSPAVASPQAPGHVNELQVVARGTVQQNGLSAQNARVLVKVWPNNEVLAKAPDGVDLDVPVVYLDSVDSNGSFAATVDPRTLSKAHVASDGIVHFEIQVTDGESEATWNFSSKYEAANGWGAALAGGDDIAEDQLHFDLGSKPRVTDRNGPQALPVAPMSKAWAGPDAPCVSPRPGAWHYAQGEFFARVFGTPDAPATVSQKYGVDHELGVGLKDTVNGSWSASGTSTTSLNASGERGDWVGSVAAWNKVNYRDFYNNCGLYARRPISVSALLTGFTATPKPNW</sequence>
<dbReference type="EMBL" id="JBHLTC010000019">
    <property type="protein sequence ID" value="MFC0625878.1"/>
    <property type="molecule type" value="Genomic_DNA"/>
</dbReference>
<dbReference type="RefSeq" id="WP_380048771.1">
    <property type="nucleotide sequence ID" value="NZ_JBHLTC010000019.1"/>
</dbReference>
<name>A0ABV6QP03_9ACTN</name>
<evidence type="ECO:0000313" key="3">
    <source>
        <dbReference type="Proteomes" id="UP001589890"/>
    </source>
</evidence>
<protein>
    <submittedName>
        <fullName evidence="2">Uncharacterized protein</fullName>
    </submittedName>
</protein>
<keyword evidence="1" id="KW-0732">Signal</keyword>
<keyword evidence="3" id="KW-1185">Reference proteome</keyword>
<organism evidence="2 3">
    <name type="scientific">Kribbella deserti</name>
    <dbReference type="NCBI Taxonomy" id="1926257"/>
    <lineage>
        <taxon>Bacteria</taxon>
        <taxon>Bacillati</taxon>
        <taxon>Actinomycetota</taxon>
        <taxon>Actinomycetes</taxon>
        <taxon>Propionibacteriales</taxon>
        <taxon>Kribbellaceae</taxon>
        <taxon>Kribbella</taxon>
    </lineage>
</organism>
<reference evidence="2 3" key="1">
    <citation type="submission" date="2024-09" db="EMBL/GenBank/DDBJ databases">
        <authorList>
            <person name="Sun Q."/>
            <person name="Mori K."/>
        </authorList>
    </citation>
    <scope>NUCLEOTIDE SEQUENCE [LARGE SCALE GENOMIC DNA]</scope>
    <source>
        <strain evidence="2 3">CGMCC 1.15906</strain>
    </source>
</reference>